<dbReference type="AlphaFoldDB" id="A0A150J9G8"/>
<organism evidence="1 2">
    <name type="scientific">Candidatus Methanofastidiosum methylothiophilum</name>
    <dbReference type="NCBI Taxonomy" id="1705564"/>
    <lineage>
        <taxon>Archaea</taxon>
        <taxon>Methanobacteriati</taxon>
        <taxon>Methanobacteriota</taxon>
        <taxon>Stenosarchaea group</taxon>
        <taxon>Candidatus Methanofastidiosia</taxon>
        <taxon>Candidatus Methanofastidiosales</taxon>
        <taxon>Candidatus Methanofastidiosaceae</taxon>
        <taxon>Candidatus Methanofastidiosum</taxon>
    </lineage>
</organism>
<evidence type="ECO:0000313" key="1">
    <source>
        <dbReference type="EMBL" id="KYC53851.1"/>
    </source>
</evidence>
<dbReference type="Proteomes" id="UP000075398">
    <property type="component" value="Unassembled WGS sequence"/>
</dbReference>
<sequence length="171" mass="19994">MVEKNIKKCGKCGLEFDIGLHSEWYVLCPECDSPVFEKDEDFLTGFYIINQERDAIFKAEDYREFDDPLSNYCATSDLNVFCGVNLNAEDKHKVLVVRDEYQNYFGVLASQKTNPSQFGFLAKLLGDKKYKNMGRDELKSVFRILEELIILEAAKGNITKFRDEKFYWEYQ</sequence>
<proteinExistence type="predicted"/>
<dbReference type="EMBL" id="LNGC01000001">
    <property type="protein sequence ID" value="KYC53851.1"/>
    <property type="molecule type" value="Genomic_DNA"/>
</dbReference>
<name>A0A150J9G8_9EURY</name>
<comment type="caution">
    <text evidence="1">The sequence shown here is derived from an EMBL/GenBank/DDBJ whole genome shotgun (WGS) entry which is preliminary data.</text>
</comment>
<gene>
    <name evidence="1" type="ORF">AMQ22_00050</name>
</gene>
<protein>
    <submittedName>
        <fullName evidence="1">Uncharacterized protein</fullName>
    </submittedName>
</protein>
<reference evidence="1 2" key="1">
    <citation type="journal article" date="2016" name="ISME J.">
        <title>Chasing the elusive Euryarchaeota class WSA2: genomes reveal a uniquely fastidious methyl-reducing methanogen.</title>
        <authorList>
            <person name="Nobu M.K."/>
            <person name="Narihiro T."/>
            <person name="Kuroda K."/>
            <person name="Mei R."/>
            <person name="Liu W.T."/>
        </authorList>
    </citation>
    <scope>NUCLEOTIDE SEQUENCE [LARGE SCALE GENOMIC DNA]</scope>
    <source>
        <strain evidence="1">U1lsi0528_Bin055</strain>
    </source>
</reference>
<evidence type="ECO:0000313" key="2">
    <source>
        <dbReference type="Proteomes" id="UP000075398"/>
    </source>
</evidence>
<accession>A0A150J9G8</accession>